<dbReference type="Proteomes" id="UP000061348">
    <property type="component" value="Unassembled WGS sequence"/>
</dbReference>
<accession>A0A109LGF1</accession>
<sequence length="203" mass="21811">MVVSSNFMLRENAASALPITNGARDIDSTPPAIASSISPLAIARKAVPMASMPEAHRRLRVTPGILSGSPASSNAMRATLRLSSPAWLAQPRKTSSTALQSTDGLRSISALIGSAARSSARTVDRPPPKRPIGVRMASQIKTSRIRLLPVLGRGQPRCALRGHAGRSVRSRWVQRWCSPGRQSESPSRWRRSLARGLRPDAAQ</sequence>
<dbReference type="AlphaFoldDB" id="A0A109LGF1"/>
<evidence type="ECO:0000256" key="1">
    <source>
        <dbReference type="SAM" id="MobiDB-lite"/>
    </source>
</evidence>
<dbReference type="EMBL" id="LCYA01000078">
    <property type="protein sequence ID" value="KWV87070.1"/>
    <property type="molecule type" value="Genomic_DNA"/>
</dbReference>
<gene>
    <name evidence="2" type="ORF">PFLmoz3_02916</name>
</gene>
<protein>
    <submittedName>
        <fullName evidence="2">Uncharacterized protein</fullName>
    </submittedName>
</protein>
<feature type="region of interest" description="Disordered" evidence="1">
    <location>
        <begin position="179"/>
        <end position="203"/>
    </location>
</feature>
<evidence type="ECO:0000313" key="3">
    <source>
        <dbReference type="Proteomes" id="UP000061348"/>
    </source>
</evidence>
<organism evidence="2 3">
    <name type="scientific">Pseudomonas fluorescens</name>
    <dbReference type="NCBI Taxonomy" id="294"/>
    <lineage>
        <taxon>Bacteria</taxon>
        <taxon>Pseudomonadati</taxon>
        <taxon>Pseudomonadota</taxon>
        <taxon>Gammaproteobacteria</taxon>
        <taxon>Pseudomonadales</taxon>
        <taxon>Pseudomonadaceae</taxon>
        <taxon>Pseudomonas</taxon>
    </lineage>
</organism>
<proteinExistence type="predicted"/>
<reference evidence="2 3" key="1">
    <citation type="submission" date="2015-05" db="EMBL/GenBank/DDBJ databases">
        <title>A genomic and transcriptomic approach to investigate the blue pigment phenotype in Pseudomonas fluorescens.</title>
        <authorList>
            <person name="Andreani N.A."/>
            <person name="Cardazzo B."/>
        </authorList>
    </citation>
    <scope>NUCLEOTIDE SEQUENCE [LARGE SCALE GENOMIC DNA]</scope>
    <source>
        <strain evidence="2 3">Ps_22</strain>
    </source>
</reference>
<name>A0A109LGF1_PSEFL</name>
<evidence type="ECO:0000313" key="2">
    <source>
        <dbReference type="EMBL" id="KWV87070.1"/>
    </source>
</evidence>
<comment type="caution">
    <text evidence="2">The sequence shown here is derived from an EMBL/GenBank/DDBJ whole genome shotgun (WGS) entry which is preliminary data.</text>
</comment>